<proteinExistence type="predicted"/>
<reference evidence="2 3" key="1">
    <citation type="submission" date="2019-11" db="EMBL/GenBank/DDBJ databases">
        <title>Whole genome shotgun sequencing (WGS) data from Adlercreutzia equolifaciens ResAG-91, Eggerthella lenta MRI-F36, MRI-F37, MRI-F40, ResAG-49, ResAG-88, ResAG-121, ResAG-145, and Gordonibacter sp. ResAG-5, ResAG-26, ResAG-43, ResAG-50, ResAG-59.</title>
        <authorList>
            <person name="Stoll D.A."/>
            <person name="Danylec N."/>
            <person name="Franz C.M.A.P."/>
            <person name="Huch M."/>
        </authorList>
    </citation>
    <scope>NUCLEOTIDE SEQUENCE [LARGE SCALE GENOMIC DNA]</scope>
    <source>
        <strain evidence="2 3">ResAG-59</strain>
    </source>
</reference>
<comment type="caution">
    <text evidence="2">The sequence shown here is derived from an EMBL/GenBank/DDBJ whole genome shotgun (WGS) entry which is preliminary data.</text>
</comment>
<dbReference type="Proteomes" id="UP000468327">
    <property type="component" value="Unassembled WGS sequence"/>
</dbReference>
<feature type="region of interest" description="Disordered" evidence="1">
    <location>
        <begin position="345"/>
        <end position="391"/>
    </location>
</feature>
<evidence type="ECO:0000256" key="1">
    <source>
        <dbReference type="SAM" id="MobiDB-lite"/>
    </source>
</evidence>
<dbReference type="EMBL" id="WPOC01000013">
    <property type="protein sequence ID" value="MVN15545.1"/>
    <property type="molecule type" value="Genomic_DNA"/>
</dbReference>
<feature type="compositionally biased region" description="Basic and acidic residues" evidence="1">
    <location>
        <begin position="363"/>
        <end position="377"/>
    </location>
</feature>
<accession>A0A6N8II86</accession>
<evidence type="ECO:0000313" key="3">
    <source>
        <dbReference type="Proteomes" id="UP000468327"/>
    </source>
</evidence>
<dbReference type="AlphaFoldDB" id="A0A6N8II86"/>
<keyword evidence="3" id="KW-1185">Reference proteome</keyword>
<gene>
    <name evidence="2" type="ORF">GO738_09365</name>
</gene>
<name>A0A6N8II86_9ACTN</name>
<sequence length="391" mass="41551">MRMTDALRTRLRDALAEADGAEPTPERARELERRVEEAAREGRCRVDFEGAASEASIAFRPYRDAESGEWRAAADGERVAELVSRAHLEAEAARGPREDGPMLVADAADGTGSWLGYNGAPAPGGPSLGTFDSRGEAALFARGVGLPLRADMAAWRAADREALRRGSAAQSLLDGPWGIRGEEVHGVVDAAERAWRMLGASRPLDWIASILADALAETEGRLSFADAPRLPEDELARILREALEGGEGRLLDECDLAILEIAAHPERAGTAGTWRPGGPGKEGLLAEVSLSEAHPGRMRWALYEADPETGALGAKEEGVSSGYGSFEECAEYVLGCPSVAFAHPGKPTSSDLAPPARGAGRRGLGERMDDARREADQRGSAPKGTEGREAR</sequence>
<evidence type="ECO:0000313" key="2">
    <source>
        <dbReference type="EMBL" id="MVN15545.1"/>
    </source>
</evidence>
<dbReference type="RefSeq" id="WP_157006724.1">
    <property type="nucleotide sequence ID" value="NZ_WPOC01000013.1"/>
</dbReference>
<protein>
    <submittedName>
        <fullName evidence="2">Uncharacterized protein</fullName>
    </submittedName>
</protein>
<organism evidence="2 3">
    <name type="scientific">Gordonibacter urolithinfaciens</name>
    <dbReference type="NCBI Taxonomy" id="1335613"/>
    <lineage>
        <taxon>Bacteria</taxon>
        <taxon>Bacillati</taxon>
        <taxon>Actinomycetota</taxon>
        <taxon>Coriobacteriia</taxon>
        <taxon>Eggerthellales</taxon>
        <taxon>Eggerthellaceae</taxon>
        <taxon>Gordonibacter</taxon>
    </lineage>
</organism>